<protein>
    <submittedName>
        <fullName evidence="1">Uncharacterized protein</fullName>
    </submittedName>
</protein>
<dbReference type="GeneID" id="94369856"/>
<evidence type="ECO:0000313" key="1">
    <source>
        <dbReference type="EMBL" id="GGZ60059.1"/>
    </source>
</evidence>
<dbReference type="Proteomes" id="UP000615593">
    <property type="component" value="Unassembled WGS sequence"/>
</dbReference>
<comment type="caution">
    <text evidence="1">The sequence shown here is derived from an EMBL/GenBank/DDBJ whole genome shotgun (WGS) entry which is preliminary data.</text>
</comment>
<gene>
    <name evidence="1" type="ORF">GCM10008088_21930</name>
</gene>
<accession>A0ABQ3BWS8</accession>
<name>A0ABQ3BWS8_9FLAO</name>
<sequence length="76" mass="9024">MKIQAGCYRFYVLGISEFNIENISKIEKDLIINFIIEINQYRSSKNLFTVSENLSEIKQIHYFKSSEDLCDYMICK</sequence>
<proteinExistence type="predicted"/>
<keyword evidence="2" id="KW-1185">Reference proteome</keyword>
<reference evidence="2" key="1">
    <citation type="journal article" date="2019" name="Int. J. Syst. Evol. Microbiol.">
        <title>The Global Catalogue of Microorganisms (GCM) 10K type strain sequencing project: providing services to taxonomists for standard genome sequencing and annotation.</title>
        <authorList>
            <consortium name="The Broad Institute Genomics Platform"/>
            <consortium name="The Broad Institute Genome Sequencing Center for Infectious Disease"/>
            <person name="Wu L."/>
            <person name="Ma J."/>
        </authorList>
    </citation>
    <scope>NUCLEOTIDE SEQUENCE [LARGE SCALE GENOMIC DNA]</scope>
    <source>
        <strain evidence="2">KCTC 12708</strain>
    </source>
</reference>
<dbReference type="RefSeq" id="WP_027885264.1">
    <property type="nucleotide sequence ID" value="NZ_BMWY01000006.1"/>
</dbReference>
<organism evidence="1 2">
    <name type="scientific">Mesonia mobilis</name>
    <dbReference type="NCBI Taxonomy" id="369791"/>
    <lineage>
        <taxon>Bacteria</taxon>
        <taxon>Pseudomonadati</taxon>
        <taxon>Bacteroidota</taxon>
        <taxon>Flavobacteriia</taxon>
        <taxon>Flavobacteriales</taxon>
        <taxon>Flavobacteriaceae</taxon>
        <taxon>Mesonia</taxon>
    </lineage>
</organism>
<evidence type="ECO:0000313" key="2">
    <source>
        <dbReference type="Proteomes" id="UP000615593"/>
    </source>
</evidence>
<dbReference type="EMBL" id="BMWY01000006">
    <property type="protein sequence ID" value="GGZ60059.1"/>
    <property type="molecule type" value="Genomic_DNA"/>
</dbReference>